<protein>
    <submittedName>
        <fullName evidence="5">Exonuclease SbcC</fullName>
    </submittedName>
</protein>
<dbReference type="Pfam" id="PF00437">
    <property type="entry name" value="T2SSE"/>
    <property type="match status" value="1"/>
</dbReference>
<dbReference type="GO" id="GO:0005886">
    <property type="term" value="C:plasma membrane"/>
    <property type="evidence" value="ECO:0007669"/>
    <property type="project" value="TreeGrafter"/>
</dbReference>
<dbReference type="OrthoDB" id="5790493at2"/>
<keyword evidence="2" id="KW-0547">Nucleotide-binding</keyword>
<evidence type="ECO:0000259" key="4">
    <source>
        <dbReference type="Pfam" id="PF00437"/>
    </source>
</evidence>
<sequence>MPHAHDVVISDGLKSIYYQYGDAVLLSDGVILTSNFDSEAIEAIQSLLKKDESQFAPVNTIRHCELPQLKHLLKGITEHSSSEKSELMQTETATRARQIFELSTEQGASDIHIELFEAQTRFEARVDGRMTPLLAPIDEREYGELLIGYLFNELAEDKDGDFYLNRPNNGRVSLPLDTPEGRRVTHWRLSYIPAKGKGGQCTLRWTNKQTHIPELDSLGWSQGQTRIMRDFMASPSGICLIAGQTSSGKSTVIASALNEMKRQGRSINTLEDPVEFDLGVIQTSVPKEMGSDGFFEYSKLLLRHDIDIEMHGEVRDKNGAMSVCRKGETGQIMFSTLHTSSALGIAHTLNEQMGVPTALIAAPNLMKLWIYQTLVRTLCLHCSQPFKKAKLTKFQRQQYKAWRQGFEDGVDFSKVTFKHPEGCEHCHQGEKGRTALIEMIVLDDEDRAFILERNYLGWREALERKGFQSVVDHANHKIAQGSVDLFTAAASVNDMLPKDTHTVYHSIWEHPQHEATAE</sequence>
<dbReference type="PANTHER" id="PTHR30258">
    <property type="entry name" value="TYPE II SECRETION SYSTEM PROTEIN GSPE-RELATED"/>
    <property type="match status" value="1"/>
</dbReference>
<comment type="similarity">
    <text evidence="1">Belongs to the GSP E family.</text>
</comment>
<dbReference type="AlphaFoldDB" id="A0A2N7KP13"/>
<proteinExistence type="inferred from homology"/>
<keyword evidence="5" id="KW-0540">Nuclease</keyword>
<feature type="domain" description="Bacterial type II secretion system protein E" evidence="4">
    <location>
        <begin position="98"/>
        <end position="484"/>
    </location>
</feature>
<dbReference type="EMBL" id="MCZK01000002">
    <property type="protein sequence ID" value="PMM78453.1"/>
    <property type="molecule type" value="Genomic_DNA"/>
</dbReference>
<dbReference type="InterPro" id="IPR001482">
    <property type="entry name" value="T2SS/T4SS_dom"/>
</dbReference>
<dbReference type="InterPro" id="IPR027417">
    <property type="entry name" value="P-loop_NTPase"/>
</dbReference>
<gene>
    <name evidence="5" type="ORF">BCT49_00130</name>
</gene>
<dbReference type="GO" id="GO:0005524">
    <property type="term" value="F:ATP binding"/>
    <property type="evidence" value="ECO:0007669"/>
    <property type="project" value="UniProtKB-KW"/>
</dbReference>
<dbReference type="GO" id="GO:0004527">
    <property type="term" value="F:exonuclease activity"/>
    <property type="evidence" value="ECO:0007669"/>
    <property type="project" value="UniProtKB-KW"/>
</dbReference>
<dbReference type="GO" id="GO:0016887">
    <property type="term" value="F:ATP hydrolysis activity"/>
    <property type="evidence" value="ECO:0007669"/>
    <property type="project" value="TreeGrafter"/>
</dbReference>
<dbReference type="Gene3D" id="3.40.50.300">
    <property type="entry name" value="P-loop containing nucleotide triphosphate hydrolases"/>
    <property type="match status" value="1"/>
</dbReference>
<reference evidence="6" key="1">
    <citation type="submission" date="2016-07" db="EMBL/GenBank/DDBJ databases">
        <title>Nontailed viruses are major unrecognized killers of bacteria in the ocean.</title>
        <authorList>
            <person name="Kauffman K."/>
            <person name="Hussain F."/>
            <person name="Yang J."/>
            <person name="Arevalo P."/>
            <person name="Brown J."/>
            <person name="Cutler M."/>
            <person name="Kelly L."/>
            <person name="Polz M.F."/>
        </authorList>
    </citation>
    <scope>NUCLEOTIDE SEQUENCE [LARGE SCALE GENOMIC DNA]</scope>
    <source>
        <strain evidence="6">10N.261.46.F8</strain>
    </source>
</reference>
<accession>A0A2N7KP13</accession>
<dbReference type="SUPFAM" id="SSF52540">
    <property type="entry name" value="P-loop containing nucleoside triphosphate hydrolases"/>
    <property type="match status" value="1"/>
</dbReference>
<dbReference type="RefSeq" id="WP_102433665.1">
    <property type="nucleotide sequence ID" value="NZ_CAWNVI010000002.1"/>
</dbReference>
<keyword evidence="5" id="KW-0378">Hydrolase</keyword>
<name>A0A2N7KP13_9VIBR</name>
<evidence type="ECO:0000256" key="1">
    <source>
        <dbReference type="ARBA" id="ARBA00006611"/>
    </source>
</evidence>
<dbReference type="Gene3D" id="3.30.450.90">
    <property type="match status" value="1"/>
</dbReference>
<dbReference type="Proteomes" id="UP000235406">
    <property type="component" value="Unassembled WGS sequence"/>
</dbReference>
<evidence type="ECO:0000256" key="2">
    <source>
        <dbReference type="ARBA" id="ARBA00022741"/>
    </source>
</evidence>
<dbReference type="PANTHER" id="PTHR30258:SF2">
    <property type="entry name" value="COMG OPERON PROTEIN 1"/>
    <property type="match status" value="1"/>
</dbReference>
<keyword evidence="3" id="KW-0067">ATP-binding</keyword>
<evidence type="ECO:0000256" key="3">
    <source>
        <dbReference type="ARBA" id="ARBA00022840"/>
    </source>
</evidence>
<evidence type="ECO:0000313" key="6">
    <source>
        <dbReference type="Proteomes" id="UP000235406"/>
    </source>
</evidence>
<comment type="caution">
    <text evidence="5">The sequence shown here is derived from an EMBL/GenBank/DDBJ whole genome shotgun (WGS) entry which is preliminary data.</text>
</comment>
<organism evidence="5 6">
    <name type="scientific">Vibrio lentus</name>
    <dbReference type="NCBI Taxonomy" id="136468"/>
    <lineage>
        <taxon>Bacteria</taxon>
        <taxon>Pseudomonadati</taxon>
        <taxon>Pseudomonadota</taxon>
        <taxon>Gammaproteobacteria</taxon>
        <taxon>Vibrionales</taxon>
        <taxon>Vibrionaceae</taxon>
        <taxon>Vibrio</taxon>
    </lineage>
</organism>
<keyword evidence="5" id="KW-0269">Exonuclease</keyword>
<evidence type="ECO:0000313" key="5">
    <source>
        <dbReference type="EMBL" id="PMM78453.1"/>
    </source>
</evidence>